<proteinExistence type="predicted"/>
<feature type="domain" description="Response regulatory" evidence="2">
    <location>
        <begin position="3"/>
        <end position="117"/>
    </location>
</feature>
<dbReference type="Gene3D" id="3.40.50.2300">
    <property type="match status" value="1"/>
</dbReference>
<evidence type="ECO:0000313" key="4">
    <source>
        <dbReference type="Proteomes" id="UP000501130"/>
    </source>
</evidence>
<accession>A0ABX6NA85</accession>
<dbReference type="Proteomes" id="UP000501130">
    <property type="component" value="Chromosome"/>
</dbReference>
<reference evidence="3 4" key="1">
    <citation type="submission" date="2020-05" db="EMBL/GenBank/DDBJ databases">
        <title>Compete genome of Limnobacter sp. SAORIC-580.</title>
        <authorList>
            <person name="Song J."/>
            <person name="Cho J.-C."/>
        </authorList>
    </citation>
    <scope>NUCLEOTIDE SEQUENCE [LARGE SCALE GENOMIC DNA]</scope>
    <source>
        <strain evidence="3 4">SAORIC-580</strain>
    </source>
</reference>
<dbReference type="InterPro" id="IPR011006">
    <property type="entry name" value="CheY-like_superfamily"/>
</dbReference>
<evidence type="ECO:0000313" key="3">
    <source>
        <dbReference type="EMBL" id="QJR30579.1"/>
    </source>
</evidence>
<name>A0ABX6NA85_9BURK</name>
<feature type="modified residue" description="4-aspartylphosphate" evidence="1">
    <location>
        <position position="54"/>
    </location>
</feature>
<sequence length="136" mass="14579">MTTVLIVDSNKDSRLALEAQLTASNQFERVLSCPGLQLAENSIHQYEVKVMLIDAEQASQSPLLHQIKANNPELGVVLLQGKTGVIDAATLIELGAHAQTSPLAAPMEIIASVAKALVGRLKPSKRILGKFLKDSK</sequence>
<dbReference type="SUPFAM" id="SSF52172">
    <property type="entry name" value="CheY-like"/>
    <property type="match status" value="1"/>
</dbReference>
<dbReference type="PROSITE" id="PS50110">
    <property type="entry name" value="RESPONSE_REGULATORY"/>
    <property type="match status" value="1"/>
</dbReference>
<organism evidence="3 4">
    <name type="scientific">Limnobacter profundi</name>
    <dbReference type="NCBI Taxonomy" id="2732163"/>
    <lineage>
        <taxon>Bacteria</taxon>
        <taxon>Pseudomonadati</taxon>
        <taxon>Pseudomonadota</taxon>
        <taxon>Betaproteobacteria</taxon>
        <taxon>Burkholderiales</taxon>
        <taxon>Burkholderiaceae</taxon>
        <taxon>Limnobacter</taxon>
    </lineage>
</organism>
<protein>
    <submittedName>
        <fullName evidence="3">Response regulator</fullName>
    </submittedName>
</protein>
<dbReference type="InterPro" id="IPR001789">
    <property type="entry name" value="Sig_transdc_resp-reg_receiver"/>
</dbReference>
<dbReference type="RefSeq" id="WP_105027315.1">
    <property type="nucleotide sequence ID" value="NZ_CP053084.1"/>
</dbReference>
<gene>
    <name evidence="3" type="ORF">HKT17_13180</name>
</gene>
<keyword evidence="4" id="KW-1185">Reference proteome</keyword>
<evidence type="ECO:0000256" key="1">
    <source>
        <dbReference type="PROSITE-ProRule" id="PRU00169"/>
    </source>
</evidence>
<keyword evidence="1" id="KW-0597">Phosphoprotein</keyword>
<evidence type="ECO:0000259" key="2">
    <source>
        <dbReference type="PROSITE" id="PS50110"/>
    </source>
</evidence>
<dbReference type="EMBL" id="CP053084">
    <property type="protein sequence ID" value="QJR30579.1"/>
    <property type="molecule type" value="Genomic_DNA"/>
</dbReference>